<dbReference type="InterPro" id="IPR027417">
    <property type="entry name" value="P-loop_NTPase"/>
</dbReference>
<dbReference type="Proteomes" id="UP000300879">
    <property type="component" value="Chromosome"/>
</dbReference>
<dbReference type="EMBL" id="CP040396">
    <property type="protein sequence ID" value="QCT02770.1"/>
    <property type="molecule type" value="Genomic_DNA"/>
</dbReference>
<keyword evidence="2" id="KW-1185">Reference proteome</keyword>
<sequence>MKTWIFAGVSEKNDFLLYMAKVLSCSGYRVLLVDGTLQHNYAHHIGAAGQDQGIYEFSGFDVACYFRHGEDLMTWLNHSEEEAYDYWLWDVGSLDYILDHRWKEADACVWCSSFSLTNLLSDQRWLNELSRSSAWSSEIAFHQLYLNVIEDRTADSYITSIMSQVSVHWLADPIRIPWDETAAALKIDNEHTSRLRIKPLSRRYKRALAQFIQRLSDMEDHHIHKAFKQAGRRRA</sequence>
<dbReference type="RefSeq" id="WP_138225750.1">
    <property type="nucleotide sequence ID" value="NZ_CP040396.1"/>
</dbReference>
<evidence type="ECO:0000313" key="2">
    <source>
        <dbReference type="Proteomes" id="UP000300879"/>
    </source>
</evidence>
<dbReference type="KEGG" id="palo:E6C60_2055"/>
<dbReference type="OrthoDB" id="2610621at2"/>
<evidence type="ECO:0000313" key="1">
    <source>
        <dbReference type="EMBL" id="QCT02770.1"/>
    </source>
</evidence>
<name>A0A4P8XM70_9BACL</name>
<organism evidence="1 2">
    <name type="scientific">Paenibacillus algicola</name>
    <dbReference type="NCBI Taxonomy" id="2565926"/>
    <lineage>
        <taxon>Bacteria</taxon>
        <taxon>Bacillati</taxon>
        <taxon>Bacillota</taxon>
        <taxon>Bacilli</taxon>
        <taxon>Bacillales</taxon>
        <taxon>Paenibacillaceae</taxon>
        <taxon>Paenibacillus</taxon>
    </lineage>
</organism>
<dbReference type="SUPFAM" id="SSF52540">
    <property type="entry name" value="P-loop containing nucleoside triphosphate hydrolases"/>
    <property type="match status" value="1"/>
</dbReference>
<proteinExistence type="predicted"/>
<accession>A0A4P8XM70</accession>
<protein>
    <submittedName>
        <fullName evidence="1">Uncharacterized protein</fullName>
    </submittedName>
</protein>
<gene>
    <name evidence="1" type="ORF">E6C60_2055</name>
</gene>
<dbReference type="AlphaFoldDB" id="A0A4P8XM70"/>
<reference evidence="1 2" key="1">
    <citation type="submission" date="2019-05" db="EMBL/GenBank/DDBJ databases">
        <authorList>
            <person name="Chen C."/>
        </authorList>
    </citation>
    <scope>NUCLEOTIDE SEQUENCE [LARGE SCALE GENOMIC DNA]</scope>
    <source>
        <strain evidence="1 2">HB172198</strain>
    </source>
</reference>